<gene>
    <name evidence="4" type="ORF">PRZ48_009466</name>
</gene>
<comment type="similarity">
    <text evidence="1">Belongs to the short-chain dehydrogenases/reductases (SDR) family.</text>
</comment>
<dbReference type="InterPro" id="IPR036291">
    <property type="entry name" value="NAD(P)-bd_dom_sf"/>
</dbReference>
<dbReference type="SMART" id="SM00822">
    <property type="entry name" value="PKS_KR"/>
    <property type="match status" value="1"/>
</dbReference>
<evidence type="ECO:0000256" key="2">
    <source>
        <dbReference type="ARBA" id="ARBA00023002"/>
    </source>
</evidence>
<dbReference type="InterPro" id="IPR057326">
    <property type="entry name" value="KR_dom"/>
</dbReference>
<dbReference type="EMBL" id="JAXOVC010000007">
    <property type="protein sequence ID" value="KAK4498955.1"/>
    <property type="molecule type" value="Genomic_DNA"/>
</dbReference>
<reference evidence="4 5" key="1">
    <citation type="journal article" date="2023" name="G3 (Bethesda)">
        <title>A chromosome-level genome assembly of Zasmidium syzygii isolated from banana leaves.</title>
        <authorList>
            <person name="van Westerhoven A.C."/>
            <person name="Mehrabi R."/>
            <person name="Talebi R."/>
            <person name="Steentjes M.B.F."/>
            <person name="Corcolon B."/>
            <person name="Chong P.A."/>
            <person name="Kema G.H.J."/>
            <person name="Seidl M.F."/>
        </authorList>
    </citation>
    <scope>NUCLEOTIDE SEQUENCE [LARGE SCALE GENOMIC DNA]</scope>
    <source>
        <strain evidence="4 5">P124</strain>
    </source>
</reference>
<protein>
    <recommendedName>
        <fullName evidence="3">Ketoreductase domain-containing protein</fullName>
    </recommendedName>
</protein>
<keyword evidence="2" id="KW-0560">Oxidoreductase</keyword>
<keyword evidence="5" id="KW-1185">Reference proteome</keyword>
<evidence type="ECO:0000259" key="3">
    <source>
        <dbReference type="SMART" id="SM00822"/>
    </source>
</evidence>
<dbReference type="PANTHER" id="PTHR42901:SF1">
    <property type="entry name" value="ALCOHOL DEHYDROGENASE"/>
    <property type="match status" value="1"/>
</dbReference>
<proteinExistence type="inferred from homology"/>
<dbReference type="SUPFAM" id="SSF51735">
    <property type="entry name" value="NAD(P)-binding Rossmann-fold domains"/>
    <property type="match status" value="1"/>
</dbReference>
<dbReference type="InterPro" id="IPR002347">
    <property type="entry name" value="SDR_fam"/>
</dbReference>
<dbReference type="Proteomes" id="UP001305779">
    <property type="component" value="Unassembled WGS sequence"/>
</dbReference>
<dbReference type="PRINTS" id="PR00081">
    <property type="entry name" value="GDHRDH"/>
</dbReference>
<dbReference type="CDD" id="cd05233">
    <property type="entry name" value="SDR_c"/>
    <property type="match status" value="1"/>
</dbReference>
<evidence type="ECO:0000313" key="4">
    <source>
        <dbReference type="EMBL" id="KAK4498955.1"/>
    </source>
</evidence>
<evidence type="ECO:0000313" key="5">
    <source>
        <dbReference type="Proteomes" id="UP001305779"/>
    </source>
</evidence>
<sequence length="299" mass="32469">MSITQIKRNMDFTTLPRPVKTYHQKSYDRISPSKTQFDGKGKTVLVTGGATGVGYSISESFAEAGVARIIVVSRSPGPQEEAKKSLNAKFPKTEIQTVQASITDAGRMEEVIKQAGDIDVLVLCAANTHPALPSIDIPKDDFEACFTMNVFGQFSTLSAYLKQPGPSSKTVINISSAAAHMAMSHTAAYGPSKAAFSTILQSVAAEFPGGRDGVRIFQFHPGAFLTPMAKSVGFKEDNVPEGFWEDIKLPGDFAVWCAGPESTFLHGRFVWVHWDVDELIALKPRIEKEPGFLQLGLVQ</sequence>
<organism evidence="4 5">
    <name type="scientific">Zasmidium cellare</name>
    <name type="common">Wine cellar mold</name>
    <name type="synonym">Racodium cellare</name>
    <dbReference type="NCBI Taxonomy" id="395010"/>
    <lineage>
        <taxon>Eukaryota</taxon>
        <taxon>Fungi</taxon>
        <taxon>Dikarya</taxon>
        <taxon>Ascomycota</taxon>
        <taxon>Pezizomycotina</taxon>
        <taxon>Dothideomycetes</taxon>
        <taxon>Dothideomycetidae</taxon>
        <taxon>Mycosphaerellales</taxon>
        <taxon>Mycosphaerellaceae</taxon>
        <taxon>Zasmidium</taxon>
    </lineage>
</organism>
<comment type="caution">
    <text evidence="4">The sequence shown here is derived from an EMBL/GenBank/DDBJ whole genome shotgun (WGS) entry which is preliminary data.</text>
</comment>
<feature type="domain" description="Ketoreductase" evidence="3">
    <location>
        <begin position="42"/>
        <end position="222"/>
    </location>
</feature>
<dbReference type="Pfam" id="PF00106">
    <property type="entry name" value="adh_short"/>
    <property type="match status" value="1"/>
</dbReference>
<dbReference type="Gene3D" id="3.40.50.720">
    <property type="entry name" value="NAD(P)-binding Rossmann-like Domain"/>
    <property type="match status" value="1"/>
</dbReference>
<evidence type="ECO:0000256" key="1">
    <source>
        <dbReference type="ARBA" id="ARBA00006484"/>
    </source>
</evidence>
<name>A0ABR0ECF7_ZASCE</name>
<dbReference type="PANTHER" id="PTHR42901">
    <property type="entry name" value="ALCOHOL DEHYDROGENASE"/>
    <property type="match status" value="1"/>
</dbReference>
<accession>A0ABR0ECF7</accession>